<evidence type="ECO:0000313" key="3">
    <source>
        <dbReference type="Proteomes" id="UP000680158"/>
    </source>
</evidence>
<feature type="compositionally biased region" description="Basic and acidic residues" evidence="1">
    <location>
        <begin position="43"/>
        <end position="54"/>
    </location>
</feature>
<sequence length="150" mass="17397">MKQDMLKNQQDNMQDNKQDSTQDKKQDDQSSGQQNHKHKNKKGREDYKQQDDRAGIYRVHNIETGMQWIDSSADVQGAINRMQFELKLGSHRRHALQADFKVSAGKALQFDILERICKKVDPSWNLQEALEQARTLWREEFAASGAFYGA</sequence>
<dbReference type="InterPro" id="IPR035901">
    <property type="entry name" value="GIY-YIG_endonuc_sf"/>
</dbReference>
<keyword evidence="3" id="KW-1185">Reference proteome</keyword>
<proteinExistence type="predicted"/>
<evidence type="ECO:0000256" key="1">
    <source>
        <dbReference type="SAM" id="MobiDB-lite"/>
    </source>
</evidence>
<feature type="region of interest" description="Disordered" evidence="1">
    <location>
        <begin position="1"/>
        <end position="54"/>
    </location>
</feature>
<dbReference type="Proteomes" id="UP000680158">
    <property type="component" value="Unassembled WGS sequence"/>
</dbReference>
<dbReference type="AlphaFoldDB" id="A0A941DCB9"/>
<gene>
    <name evidence="2" type="ORF">KDM92_05930</name>
</gene>
<dbReference type="RefSeq" id="WP_212683487.1">
    <property type="nucleotide sequence ID" value="NZ_JAGSPM010000003.1"/>
</dbReference>
<dbReference type="EMBL" id="JAGSPM010000003">
    <property type="protein sequence ID" value="MBR7746113.1"/>
    <property type="molecule type" value="Genomic_DNA"/>
</dbReference>
<evidence type="ECO:0000313" key="2">
    <source>
        <dbReference type="EMBL" id="MBR7746113.1"/>
    </source>
</evidence>
<feature type="compositionally biased region" description="Low complexity" evidence="1">
    <location>
        <begin position="1"/>
        <end position="13"/>
    </location>
</feature>
<name>A0A941DCB9_9BURK</name>
<reference evidence="2 3" key="1">
    <citation type="submission" date="2021-04" db="EMBL/GenBank/DDBJ databases">
        <title>novel species isolated from subtropical streams in China.</title>
        <authorList>
            <person name="Lu H."/>
        </authorList>
    </citation>
    <scope>NUCLEOTIDE SEQUENCE [LARGE SCALE GENOMIC DNA]</scope>
    <source>
        <strain evidence="2 3">BYS107W</strain>
    </source>
</reference>
<organism evidence="2 3">
    <name type="scientific">Undibacterium baiyunense</name>
    <dbReference type="NCBI Taxonomy" id="2828731"/>
    <lineage>
        <taxon>Bacteria</taxon>
        <taxon>Pseudomonadati</taxon>
        <taxon>Pseudomonadota</taxon>
        <taxon>Betaproteobacteria</taxon>
        <taxon>Burkholderiales</taxon>
        <taxon>Oxalobacteraceae</taxon>
        <taxon>Undibacterium</taxon>
    </lineage>
</organism>
<dbReference type="CDD" id="cd10451">
    <property type="entry name" value="GIY-YIG_LuxR_like"/>
    <property type="match status" value="1"/>
</dbReference>
<dbReference type="Gene3D" id="3.40.1440.10">
    <property type="entry name" value="GIY-YIG endonuclease"/>
    <property type="match status" value="1"/>
</dbReference>
<protein>
    <submittedName>
        <fullName evidence="2">GIY-YIG nuclease family protein</fullName>
    </submittedName>
</protein>
<accession>A0A941DCB9</accession>
<feature type="compositionally biased region" description="Basic and acidic residues" evidence="1">
    <location>
        <begin position="14"/>
        <end position="28"/>
    </location>
</feature>
<comment type="caution">
    <text evidence="2">The sequence shown here is derived from an EMBL/GenBank/DDBJ whole genome shotgun (WGS) entry which is preliminary data.</text>
</comment>